<keyword evidence="12" id="KW-1185">Reference proteome</keyword>
<evidence type="ECO:0000313" key="11">
    <source>
        <dbReference type="EMBL" id="AWB28641.1"/>
    </source>
</evidence>
<dbReference type="Pfam" id="PF21082">
    <property type="entry name" value="MS_channel_3rd"/>
    <property type="match status" value="1"/>
</dbReference>
<dbReference type="EMBL" id="CP028858">
    <property type="protein sequence ID" value="AWB28641.1"/>
    <property type="molecule type" value="Genomic_DNA"/>
</dbReference>
<evidence type="ECO:0000256" key="1">
    <source>
        <dbReference type="ARBA" id="ARBA00004651"/>
    </source>
</evidence>
<dbReference type="PANTHER" id="PTHR30221:SF1">
    <property type="entry name" value="SMALL-CONDUCTANCE MECHANOSENSITIVE CHANNEL"/>
    <property type="match status" value="1"/>
</dbReference>
<dbReference type="Gene3D" id="2.30.30.60">
    <property type="match status" value="1"/>
</dbReference>
<dbReference type="InterPro" id="IPR023408">
    <property type="entry name" value="MscS_beta-dom_sf"/>
</dbReference>
<proteinExistence type="inferred from homology"/>
<accession>A0A2R4X4B1</accession>
<keyword evidence="5 8" id="KW-1133">Transmembrane helix</keyword>
<dbReference type="SUPFAM" id="SSF50182">
    <property type="entry name" value="Sm-like ribonucleoproteins"/>
    <property type="match status" value="1"/>
</dbReference>
<comment type="subcellular location">
    <subcellularLocation>
        <location evidence="1">Cell membrane</location>
        <topology evidence="1">Multi-pass membrane protein</topology>
    </subcellularLocation>
</comment>
<dbReference type="GO" id="GO:0005886">
    <property type="term" value="C:plasma membrane"/>
    <property type="evidence" value="ECO:0007669"/>
    <property type="project" value="UniProtKB-SubCell"/>
</dbReference>
<dbReference type="InterPro" id="IPR011066">
    <property type="entry name" value="MscS_channel_C_sf"/>
</dbReference>
<dbReference type="InterPro" id="IPR045275">
    <property type="entry name" value="MscS_archaea/bacteria_type"/>
</dbReference>
<dbReference type="Proteomes" id="UP000244727">
    <property type="component" value="Chromosome"/>
</dbReference>
<dbReference type="InterPro" id="IPR010920">
    <property type="entry name" value="LSM_dom_sf"/>
</dbReference>
<dbReference type="GO" id="GO:0008381">
    <property type="term" value="F:mechanosensitive monoatomic ion channel activity"/>
    <property type="evidence" value="ECO:0007669"/>
    <property type="project" value="InterPro"/>
</dbReference>
<feature type="compositionally biased region" description="Acidic residues" evidence="7">
    <location>
        <begin position="346"/>
        <end position="356"/>
    </location>
</feature>
<evidence type="ECO:0000256" key="7">
    <source>
        <dbReference type="SAM" id="MobiDB-lite"/>
    </source>
</evidence>
<keyword evidence="6 8" id="KW-0472">Membrane</keyword>
<dbReference type="KEGG" id="harc:HARCEL1_05310"/>
<dbReference type="Pfam" id="PF00924">
    <property type="entry name" value="MS_channel_2nd"/>
    <property type="match status" value="1"/>
</dbReference>
<gene>
    <name evidence="11" type="ORF">HARCEL1_05310</name>
</gene>
<evidence type="ECO:0000256" key="6">
    <source>
        <dbReference type="ARBA" id="ARBA00023136"/>
    </source>
</evidence>
<keyword evidence="3" id="KW-1003">Cell membrane</keyword>
<dbReference type="InterPro" id="IPR049278">
    <property type="entry name" value="MS_channel_C"/>
</dbReference>
<feature type="transmembrane region" description="Helical" evidence="8">
    <location>
        <begin position="54"/>
        <end position="71"/>
    </location>
</feature>
<dbReference type="Gene3D" id="3.30.70.100">
    <property type="match status" value="1"/>
</dbReference>
<protein>
    <submittedName>
        <fullName evidence="11">Mechanosensitive ion channel family protein</fullName>
    </submittedName>
</protein>
<dbReference type="PANTHER" id="PTHR30221">
    <property type="entry name" value="SMALL-CONDUCTANCE MECHANOSENSITIVE CHANNEL"/>
    <property type="match status" value="1"/>
</dbReference>
<evidence type="ECO:0000256" key="3">
    <source>
        <dbReference type="ARBA" id="ARBA00022475"/>
    </source>
</evidence>
<evidence type="ECO:0000256" key="2">
    <source>
        <dbReference type="ARBA" id="ARBA00008017"/>
    </source>
</evidence>
<feature type="domain" description="Mechanosensitive ion channel MscS C-terminal" evidence="10">
    <location>
        <begin position="175"/>
        <end position="254"/>
    </location>
</feature>
<keyword evidence="4 8" id="KW-0812">Transmembrane</keyword>
<evidence type="ECO:0000256" key="8">
    <source>
        <dbReference type="SAM" id="Phobius"/>
    </source>
</evidence>
<evidence type="ECO:0000259" key="9">
    <source>
        <dbReference type="Pfam" id="PF00924"/>
    </source>
</evidence>
<evidence type="ECO:0000259" key="10">
    <source>
        <dbReference type="Pfam" id="PF21082"/>
    </source>
</evidence>
<evidence type="ECO:0000256" key="5">
    <source>
        <dbReference type="ARBA" id="ARBA00022989"/>
    </source>
</evidence>
<reference evidence="11 12" key="1">
    <citation type="submission" date="2018-04" db="EMBL/GenBank/DDBJ databases">
        <title>Halococcoides cellulosivorans gen. nov., sp. nov., an extremely halophilic cellulose-utilizing haloarchaeon from hypersaline lakes.</title>
        <authorList>
            <person name="Sorokin D.Y."/>
            <person name="Toshchakov S.V."/>
            <person name="Samarov N.I."/>
            <person name="Korzhenkov A."/>
            <person name="Kublanov I.V."/>
        </authorList>
    </citation>
    <scope>NUCLEOTIDE SEQUENCE [LARGE SCALE GENOMIC DNA]</scope>
    <source>
        <strain evidence="11 12">HArcel1</strain>
    </source>
</reference>
<dbReference type="InterPro" id="IPR006685">
    <property type="entry name" value="MscS_channel_2nd"/>
</dbReference>
<feature type="transmembrane region" description="Helical" evidence="8">
    <location>
        <begin position="12"/>
        <end position="33"/>
    </location>
</feature>
<comment type="similarity">
    <text evidence="2">Belongs to the MscS (TC 1.A.23) family.</text>
</comment>
<dbReference type="AlphaFoldDB" id="A0A2R4X4B1"/>
<dbReference type="InterPro" id="IPR011014">
    <property type="entry name" value="MscS_channel_TM-2"/>
</dbReference>
<feature type="domain" description="Mechanosensitive ion channel MscS" evidence="9">
    <location>
        <begin position="99"/>
        <end position="166"/>
    </location>
</feature>
<feature type="region of interest" description="Disordered" evidence="7">
    <location>
        <begin position="282"/>
        <end position="356"/>
    </location>
</feature>
<evidence type="ECO:0000313" key="12">
    <source>
        <dbReference type="Proteomes" id="UP000244727"/>
    </source>
</evidence>
<dbReference type="Gene3D" id="1.10.287.1260">
    <property type="match status" value="1"/>
</dbReference>
<dbReference type="SUPFAM" id="SSF82861">
    <property type="entry name" value="Mechanosensitive channel protein MscS (YggB), transmembrane region"/>
    <property type="match status" value="1"/>
</dbReference>
<sequence>MEWGSGLPLPDWAVSFGEAVIVFALAYVIQRLLARLLADRMRKRFDRQSLSRTAMRAIRVGIFAFAVLIVLDSYGFNLADFTLSVAVFSAVVGVILAPIVGSLISGVFLLADQPYEIGDMVEIQDTGQRGFVEDITLRHTKIFTLDNTFIVVPNGTIRERDVINYSAEDARTRQTIDVVVTYESDLDRARKLLVRVARRTDAVIEGGPDIRIGAARYPSEPVVLLEEFGDHGIGLRLRYWIEQPYRLNAIKSSIQTAYEDAIQDEPVAIAYPHSHLVFDDTSGSLTIDRDGIGSSGRAGGERTGDAGTDAATDVETDGGAGGNVDGTTDPVSGGEADPEAGSGTDGTDDSEPSVGS</sequence>
<evidence type="ECO:0000256" key="4">
    <source>
        <dbReference type="ARBA" id="ARBA00022692"/>
    </source>
</evidence>
<organism evidence="11 12">
    <name type="scientific">Halococcoides cellulosivorans</name>
    <dbReference type="NCBI Taxonomy" id="1679096"/>
    <lineage>
        <taxon>Archaea</taxon>
        <taxon>Methanobacteriati</taxon>
        <taxon>Methanobacteriota</taxon>
        <taxon>Stenosarchaea group</taxon>
        <taxon>Halobacteria</taxon>
        <taxon>Halobacteriales</taxon>
        <taxon>Haloarculaceae</taxon>
        <taxon>Halococcoides</taxon>
    </lineage>
</organism>
<feature type="transmembrane region" description="Helical" evidence="8">
    <location>
        <begin position="83"/>
        <end position="110"/>
    </location>
</feature>
<name>A0A2R4X4B1_9EURY</name>
<dbReference type="SUPFAM" id="SSF82689">
    <property type="entry name" value="Mechanosensitive channel protein MscS (YggB), C-terminal domain"/>
    <property type="match status" value="1"/>
</dbReference>